<feature type="compositionally biased region" description="Low complexity" evidence="1">
    <location>
        <begin position="275"/>
        <end position="295"/>
    </location>
</feature>
<gene>
    <name evidence="2" type="ORF">PCOR1329_LOCUS44040</name>
</gene>
<organism evidence="2 3">
    <name type="scientific">Prorocentrum cordatum</name>
    <dbReference type="NCBI Taxonomy" id="2364126"/>
    <lineage>
        <taxon>Eukaryota</taxon>
        <taxon>Sar</taxon>
        <taxon>Alveolata</taxon>
        <taxon>Dinophyceae</taxon>
        <taxon>Prorocentrales</taxon>
        <taxon>Prorocentraceae</taxon>
        <taxon>Prorocentrum</taxon>
    </lineage>
</organism>
<feature type="compositionally biased region" description="Basic and acidic residues" evidence="1">
    <location>
        <begin position="308"/>
        <end position="320"/>
    </location>
</feature>
<protein>
    <submittedName>
        <fullName evidence="2">Uncharacterized protein</fullName>
    </submittedName>
</protein>
<feature type="compositionally biased region" description="Gly residues" evidence="1">
    <location>
        <begin position="296"/>
        <end position="307"/>
    </location>
</feature>
<sequence length="320" mass="33682">MYLGVLLGPDVTIQMQWDVVPLYLLPERDFVYVDSLDFLGRAAGGLGPAAGREHLLSALARMRDFEVDRGALRAQRPLGEGGRQTVRFVHDAWSPGWRPAWLGRCRSLYLCGWGPLAGAGFSAEEPSEERRGQAFAGNLDRWLAHVGWRPATVFGCHSAWAAGCARAAGAEFRDVPHYQFLLLPEAWQWRYSFAWASLKFGPGFRRLAGDELLRLLPGRGVALREYQGSADFDSASTIPARRPPSVGPKPAAAAGAAACAEDAAAGSPLPQSPDARGAAAAAEASAAAGAAAEGPGAAGPRGGGGGAKEGRRGEGRGDLP</sequence>
<proteinExistence type="predicted"/>
<feature type="region of interest" description="Disordered" evidence="1">
    <location>
        <begin position="234"/>
        <end position="320"/>
    </location>
</feature>
<keyword evidence="3" id="KW-1185">Reference proteome</keyword>
<evidence type="ECO:0000256" key="1">
    <source>
        <dbReference type="SAM" id="MobiDB-lite"/>
    </source>
</evidence>
<reference evidence="2" key="1">
    <citation type="submission" date="2023-10" db="EMBL/GenBank/DDBJ databases">
        <authorList>
            <person name="Chen Y."/>
            <person name="Shah S."/>
            <person name="Dougan E. K."/>
            <person name="Thang M."/>
            <person name="Chan C."/>
        </authorList>
    </citation>
    <scope>NUCLEOTIDE SEQUENCE [LARGE SCALE GENOMIC DNA]</scope>
</reference>
<evidence type="ECO:0000313" key="2">
    <source>
        <dbReference type="EMBL" id="CAK0852073.1"/>
    </source>
</evidence>
<name>A0ABN9U086_9DINO</name>
<dbReference type="Proteomes" id="UP001189429">
    <property type="component" value="Unassembled WGS sequence"/>
</dbReference>
<comment type="caution">
    <text evidence="2">The sequence shown here is derived from an EMBL/GenBank/DDBJ whole genome shotgun (WGS) entry which is preliminary data.</text>
</comment>
<evidence type="ECO:0000313" key="3">
    <source>
        <dbReference type="Proteomes" id="UP001189429"/>
    </source>
</evidence>
<feature type="compositionally biased region" description="Low complexity" evidence="1">
    <location>
        <begin position="251"/>
        <end position="265"/>
    </location>
</feature>
<accession>A0ABN9U086</accession>
<dbReference type="EMBL" id="CAUYUJ010015291">
    <property type="protein sequence ID" value="CAK0852073.1"/>
    <property type="molecule type" value="Genomic_DNA"/>
</dbReference>